<feature type="signal peptide" evidence="1">
    <location>
        <begin position="1"/>
        <end position="17"/>
    </location>
</feature>
<evidence type="ECO:0000256" key="1">
    <source>
        <dbReference type="SAM" id="SignalP"/>
    </source>
</evidence>
<dbReference type="Gene3D" id="2.160.20.10">
    <property type="entry name" value="Single-stranded right-handed beta-helix, Pectin lyase-like"/>
    <property type="match status" value="1"/>
</dbReference>
<protein>
    <submittedName>
        <fullName evidence="2">Pectin lyase</fullName>
    </submittedName>
</protein>
<evidence type="ECO:0000313" key="3">
    <source>
        <dbReference type="Proteomes" id="UP000594638"/>
    </source>
</evidence>
<keyword evidence="1" id="KW-0732">Signal</keyword>
<keyword evidence="3" id="KW-1185">Reference proteome</keyword>
<gene>
    <name evidence="2" type="ORF">OLEA9_A105548</name>
</gene>
<proteinExistence type="predicted"/>
<dbReference type="GO" id="GO:0016829">
    <property type="term" value="F:lyase activity"/>
    <property type="evidence" value="ECO:0007669"/>
    <property type="project" value="UniProtKB-KW"/>
</dbReference>
<dbReference type="InterPro" id="IPR012334">
    <property type="entry name" value="Pectin_lyas_fold"/>
</dbReference>
<dbReference type="Gramene" id="OE9A105548T1">
    <property type="protein sequence ID" value="OE9A105548C1"/>
    <property type="gene ID" value="OE9A105548"/>
</dbReference>
<dbReference type="AlphaFoldDB" id="A0A8S0REF4"/>
<dbReference type="EMBL" id="CACTIH010002513">
    <property type="protein sequence ID" value="CAA2976694.1"/>
    <property type="molecule type" value="Genomic_DNA"/>
</dbReference>
<accession>A0A8S0REF4</accession>
<reference evidence="2 3" key="1">
    <citation type="submission" date="2019-12" db="EMBL/GenBank/DDBJ databases">
        <authorList>
            <person name="Alioto T."/>
            <person name="Alioto T."/>
            <person name="Gomez Garrido J."/>
        </authorList>
    </citation>
    <scope>NUCLEOTIDE SEQUENCE [LARGE SCALE GENOMIC DNA]</scope>
</reference>
<organism evidence="2 3">
    <name type="scientific">Olea europaea subsp. europaea</name>
    <dbReference type="NCBI Taxonomy" id="158383"/>
    <lineage>
        <taxon>Eukaryota</taxon>
        <taxon>Viridiplantae</taxon>
        <taxon>Streptophyta</taxon>
        <taxon>Embryophyta</taxon>
        <taxon>Tracheophyta</taxon>
        <taxon>Spermatophyta</taxon>
        <taxon>Magnoliopsida</taxon>
        <taxon>eudicotyledons</taxon>
        <taxon>Gunneridae</taxon>
        <taxon>Pentapetalae</taxon>
        <taxon>asterids</taxon>
        <taxon>lamiids</taxon>
        <taxon>Lamiales</taxon>
        <taxon>Oleaceae</taxon>
        <taxon>Oleeae</taxon>
        <taxon>Olea</taxon>
    </lineage>
</organism>
<feature type="chain" id="PRO_5035918611" evidence="1">
    <location>
        <begin position="18"/>
        <end position="143"/>
    </location>
</feature>
<dbReference type="OrthoDB" id="1637350at2759"/>
<sequence length="143" mass="15245">MLFSLALIALYSQSALAVGVALGYGISATRVKSLFLFLSLMSIRLVVEEMLNPQCPLPKNNLFNGSLILLLYYGTQTGKICKPWTCSSGTTQFAIDSANSWCVREQPKAPTGTATWNVAGASKALTVASNKTLLGKGASDEYS</sequence>
<dbReference type="Proteomes" id="UP000594638">
    <property type="component" value="Unassembled WGS sequence"/>
</dbReference>
<evidence type="ECO:0000313" key="2">
    <source>
        <dbReference type="EMBL" id="CAA2976694.1"/>
    </source>
</evidence>
<keyword evidence="2" id="KW-0456">Lyase</keyword>
<name>A0A8S0REF4_OLEEU</name>
<comment type="caution">
    <text evidence="2">The sequence shown here is derived from an EMBL/GenBank/DDBJ whole genome shotgun (WGS) entry which is preliminary data.</text>
</comment>